<proteinExistence type="predicted"/>
<dbReference type="InterPro" id="IPR011009">
    <property type="entry name" value="Kinase-like_dom_sf"/>
</dbReference>
<dbReference type="SUPFAM" id="SSF56112">
    <property type="entry name" value="Protein kinase-like (PK-like)"/>
    <property type="match status" value="1"/>
</dbReference>
<dbReference type="Pfam" id="PF07714">
    <property type="entry name" value="PK_Tyr_Ser-Thr"/>
    <property type="match status" value="1"/>
</dbReference>
<dbReference type="GO" id="GO:0004674">
    <property type="term" value="F:protein serine/threonine kinase activity"/>
    <property type="evidence" value="ECO:0007669"/>
    <property type="project" value="UniProtKB-KW"/>
</dbReference>
<dbReference type="PANTHER" id="PTHR27002:SF1095">
    <property type="entry name" value="G-TYPE LECTIN S-RECEPTOR-LIKE SERINE_THREONINE-PROTEIN KINASE RKS1"/>
    <property type="match status" value="1"/>
</dbReference>
<keyword evidence="5" id="KW-0067">ATP-binding</keyword>
<keyword evidence="2" id="KW-0808">Transferase</keyword>
<sequence length="152" mass="16881">MSSGYMAPEYAMEGLYSIKSDVYSFGVLLLEILTGKKNSGFHLTRLAPSLIAYVWQFWIEGRGLELLDQLLTEASCNTAEFLRHIQIGLLCVQKDPTVRPNMSSVVVMFGSESSVVPQPQQPAVSVGRFVLQPEQSLDYSHNALTISTIQPR</sequence>
<evidence type="ECO:0000256" key="2">
    <source>
        <dbReference type="ARBA" id="ARBA00022679"/>
    </source>
</evidence>
<evidence type="ECO:0000256" key="3">
    <source>
        <dbReference type="ARBA" id="ARBA00022741"/>
    </source>
</evidence>
<evidence type="ECO:0000313" key="8">
    <source>
        <dbReference type="Proteomes" id="UP001202328"/>
    </source>
</evidence>
<evidence type="ECO:0000313" key="7">
    <source>
        <dbReference type="EMBL" id="KAI3948672.1"/>
    </source>
</evidence>
<dbReference type="PROSITE" id="PS50011">
    <property type="entry name" value="PROTEIN_KINASE_DOM"/>
    <property type="match status" value="1"/>
</dbReference>
<evidence type="ECO:0000256" key="1">
    <source>
        <dbReference type="ARBA" id="ARBA00022527"/>
    </source>
</evidence>
<keyword evidence="4" id="KW-0418">Kinase</keyword>
<keyword evidence="3" id="KW-0547">Nucleotide-binding</keyword>
<gene>
    <name evidence="7" type="ORF">MKW98_027738</name>
</gene>
<keyword evidence="8" id="KW-1185">Reference proteome</keyword>
<reference evidence="7" key="1">
    <citation type="submission" date="2022-04" db="EMBL/GenBank/DDBJ databases">
        <title>A functionally conserved STORR gene fusion in Papaver species that diverged 16.8 million years ago.</title>
        <authorList>
            <person name="Catania T."/>
        </authorList>
    </citation>
    <scope>NUCLEOTIDE SEQUENCE</scope>
    <source>
        <strain evidence="7">S-188037</strain>
    </source>
</reference>
<feature type="domain" description="Protein kinase" evidence="6">
    <location>
        <begin position="1"/>
        <end position="124"/>
    </location>
</feature>
<evidence type="ECO:0000259" key="6">
    <source>
        <dbReference type="PROSITE" id="PS50011"/>
    </source>
</evidence>
<dbReference type="InterPro" id="IPR001245">
    <property type="entry name" value="Ser-Thr/Tyr_kinase_cat_dom"/>
</dbReference>
<keyword evidence="1" id="KW-0723">Serine/threonine-protein kinase</keyword>
<dbReference type="GO" id="GO:0005886">
    <property type="term" value="C:plasma membrane"/>
    <property type="evidence" value="ECO:0007669"/>
    <property type="project" value="TreeGrafter"/>
</dbReference>
<dbReference type="Proteomes" id="UP001202328">
    <property type="component" value="Unassembled WGS sequence"/>
</dbReference>
<dbReference type="InterPro" id="IPR000719">
    <property type="entry name" value="Prot_kinase_dom"/>
</dbReference>
<dbReference type="EMBL" id="JAJJMB010003237">
    <property type="protein sequence ID" value="KAI3948672.1"/>
    <property type="molecule type" value="Genomic_DNA"/>
</dbReference>
<dbReference type="PANTHER" id="PTHR27002">
    <property type="entry name" value="RECEPTOR-LIKE SERINE/THREONINE-PROTEIN KINASE SD1-8"/>
    <property type="match status" value="1"/>
</dbReference>
<organism evidence="7 8">
    <name type="scientific">Papaver atlanticum</name>
    <dbReference type="NCBI Taxonomy" id="357466"/>
    <lineage>
        <taxon>Eukaryota</taxon>
        <taxon>Viridiplantae</taxon>
        <taxon>Streptophyta</taxon>
        <taxon>Embryophyta</taxon>
        <taxon>Tracheophyta</taxon>
        <taxon>Spermatophyta</taxon>
        <taxon>Magnoliopsida</taxon>
        <taxon>Ranunculales</taxon>
        <taxon>Papaveraceae</taxon>
        <taxon>Papaveroideae</taxon>
        <taxon>Papaver</taxon>
    </lineage>
</organism>
<name>A0AAD4T9E8_9MAGN</name>
<evidence type="ECO:0000256" key="5">
    <source>
        <dbReference type="ARBA" id="ARBA00022840"/>
    </source>
</evidence>
<dbReference type="Gene3D" id="1.10.510.10">
    <property type="entry name" value="Transferase(Phosphotransferase) domain 1"/>
    <property type="match status" value="1"/>
</dbReference>
<comment type="caution">
    <text evidence="7">The sequence shown here is derived from an EMBL/GenBank/DDBJ whole genome shotgun (WGS) entry which is preliminary data.</text>
</comment>
<dbReference type="GO" id="GO:0005524">
    <property type="term" value="F:ATP binding"/>
    <property type="evidence" value="ECO:0007669"/>
    <property type="project" value="UniProtKB-KW"/>
</dbReference>
<evidence type="ECO:0000256" key="4">
    <source>
        <dbReference type="ARBA" id="ARBA00022777"/>
    </source>
</evidence>
<accession>A0AAD4T9E8</accession>
<dbReference type="AlphaFoldDB" id="A0AAD4T9E8"/>
<protein>
    <recommendedName>
        <fullName evidence="6">Protein kinase domain-containing protein</fullName>
    </recommendedName>
</protein>